<dbReference type="InterPro" id="IPR036864">
    <property type="entry name" value="Zn2-C6_fun-type_DNA-bd_sf"/>
</dbReference>
<feature type="region of interest" description="Disordered" evidence="4">
    <location>
        <begin position="57"/>
        <end position="84"/>
    </location>
</feature>
<dbReference type="InterPro" id="IPR007219">
    <property type="entry name" value="XnlR_reg_dom"/>
</dbReference>
<dbReference type="CDD" id="cd12148">
    <property type="entry name" value="fungal_TF_MHR"/>
    <property type="match status" value="1"/>
</dbReference>
<dbReference type="Pfam" id="PF04082">
    <property type="entry name" value="Fungal_trans"/>
    <property type="match status" value="1"/>
</dbReference>
<protein>
    <submittedName>
        <fullName evidence="6">Fusarisetin A cluster transcription factor fsa6</fullName>
    </submittedName>
</protein>
<dbReference type="Pfam" id="PF00172">
    <property type="entry name" value="Zn_clus"/>
    <property type="match status" value="1"/>
</dbReference>
<reference evidence="6 7" key="1">
    <citation type="submission" date="2018-11" db="EMBL/GenBank/DDBJ databases">
        <title>Genome sequence and assembly of Colletotrichum spinosum.</title>
        <authorList>
            <person name="Gan P."/>
            <person name="Shirasu K."/>
        </authorList>
    </citation>
    <scope>NUCLEOTIDE SEQUENCE [LARGE SCALE GENOMIC DNA]</scope>
    <source>
        <strain evidence="6 7">CBS 515.97</strain>
    </source>
</reference>
<sequence>MSDIAQFTSVFRAQSLSDHRRVTKRNRQPVSCLACRARKLRCDRDLPCGACSKRGDTCKFGPKPSSQTHDAVHGAAGSQPKPRQEVQVRLQKLEDMVQDLVRKSTTLTVTPSTSGPDVDSPAVIPGDGDEAYYGATHWSAVLQHIREIQTALEPADDALPSPGEPPEGAACTIGPDFLFGAVPPAISMRDVLSSLPSRQDTDRLLGVYFRARFSAVPFIHAGRFQREYEAFWADPEATSFLWVSILFSVLAVAAIIIRTRGRSAAAAAGIEGALRDPSAYSGRAVQCLIKGNYLAARRHSVEAALLVACTRNIASKDLDPILWNMFGVATRLAQRKGYHLDPKHLPMTVTPFEAEMRRRAWFYCETFDLLLSFQLGVPAVIHESDTDARGPGNHPDDDFDETTAEMPPPRAALDPTPMLYYHWKSKLCRILRKVVRHALSPTEPPYEEVCTLDEMLHRWHRELPPSLAIRPIRTSGFSDAPYTIMHRLMLELMYSKALCVLHRAYLSRDKTEPRYARSRTTCRAAALRVLELHEEFDREASPGGRLFEDRYMLSSLTLHDFMIAATVICLDLNECSAASDAEYERKFAALARAERIWAKRSGCSRDARHAAAVLRAMLHRLQGRDASRSAATPEEEAFAFDPGFPQMQDAGAEFDFVALNNAMNDPASLDWSLLDQYLSTDRSGQLSVDVVM</sequence>
<dbReference type="PROSITE" id="PS00463">
    <property type="entry name" value="ZN2_CY6_FUNGAL_1"/>
    <property type="match status" value="1"/>
</dbReference>
<evidence type="ECO:0000256" key="1">
    <source>
        <dbReference type="ARBA" id="ARBA00004123"/>
    </source>
</evidence>
<dbReference type="SUPFAM" id="SSF57701">
    <property type="entry name" value="Zn2/Cys6 DNA-binding domain"/>
    <property type="match status" value="1"/>
</dbReference>
<dbReference type="GO" id="GO:0003677">
    <property type="term" value="F:DNA binding"/>
    <property type="evidence" value="ECO:0007669"/>
    <property type="project" value="InterPro"/>
</dbReference>
<proteinExistence type="predicted"/>
<dbReference type="PANTHER" id="PTHR31001">
    <property type="entry name" value="UNCHARACTERIZED TRANSCRIPTIONAL REGULATORY PROTEIN"/>
    <property type="match status" value="1"/>
</dbReference>
<evidence type="ECO:0000256" key="3">
    <source>
        <dbReference type="ARBA" id="ARBA00023242"/>
    </source>
</evidence>
<organism evidence="6 7">
    <name type="scientific">Colletotrichum spinosum</name>
    <dbReference type="NCBI Taxonomy" id="1347390"/>
    <lineage>
        <taxon>Eukaryota</taxon>
        <taxon>Fungi</taxon>
        <taxon>Dikarya</taxon>
        <taxon>Ascomycota</taxon>
        <taxon>Pezizomycotina</taxon>
        <taxon>Sordariomycetes</taxon>
        <taxon>Hypocreomycetidae</taxon>
        <taxon>Glomerellales</taxon>
        <taxon>Glomerellaceae</taxon>
        <taxon>Colletotrichum</taxon>
        <taxon>Colletotrichum orbiculare species complex</taxon>
    </lineage>
</organism>
<dbReference type="GO" id="GO:0008270">
    <property type="term" value="F:zinc ion binding"/>
    <property type="evidence" value="ECO:0007669"/>
    <property type="project" value="InterPro"/>
</dbReference>
<dbReference type="PANTHER" id="PTHR31001:SF49">
    <property type="entry name" value="ZN(II)2CYS6 TRANSCRIPTION FACTOR (EUROFUNG)"/>
    <property type="match status" value="1"/>
</dbReference>
<evidence type="ECO:0000256" key="4">
    <source>
        <dbReference type="SAM" id="MobiDB-lite"/>
    </source>
</evidence>
<dbReference type="AlphaFoldDB" id="A0A4R8PLV0"/>
<comment type="caution">
    <text evidence="6">The sequence shown here is derived from an EMBL/GenBank/DDBJ whole genome shotgun (WGS) entry which is preliminary data.</text>
</comment>
<evidence type="ECO:0000313" key="7">
    <source>
        <dbReference type="Proteomes" id="UP000295083"/>
    </source>
</evidence>
<comment type="subcellular location">
    <subcellularLocation>
        <location evidence="1">Nucleus</location>
    </subcellularLocation>
</comment>
<keyword evidence="2" id="KW-0479">Metal-binding</keyword>
<dbReference type="GO" id="GO:0006351">
    <property type="term" value="P:DNA-templated transcription"/>
    <property type="evidence" value="ECO:0007669"/>
    <property type="project" value="InterPro"/>
</dbReference>
<gene>
    <name evidence="6" type="primary">fsa6-0</name>
    <name evidence="6" type="ORF">C8035_v006658</name>
</gene>
<evidence type="ECO:0000256" key="2">
    <source>
        <dbReference type="ARBA" id="ARBA00022723"/>
    </source>
</evidence>
<dbReference type="Proteomes" id="UP000295083">
    <property type="component" value="Unassembled WGS sequence"/>
</dbReference>
<dbReference type="GO" id="GO:0000981">
    <property type="term" value="F:DNA-binding transcription factor activity, RNA polymerase II-specific"/>
    <property type="evidence" value="ECO:0007669"/>
    <property type="project" value="InterPro"/>
</dbReference>
<accession>A0A4R8PLV0</accession>
<dbReference type="SMART" id="SM00066">
    <property type="entry name" value="GAL4"/>
    <property type="match status" value="1"/>
</dbReference>
<evidence type="ECO:0000259" key="5">
    <source>
        <dbReference type="PROSITE" id="PS50048"/>
    </source>
</evidence>
<evidence type="ECO:0000313" key="6">
    <source>
        <dbReference type="EMBL" id="TDZ13301.1"/>
    </source>
</evidence>
<keyword evidence="3" id="KW-0539">Nucleus</keyword>
<dbReference type="SMART" id="SM00906">
    <property type="entry name" value="Fungal_trans"/>
    <property type="match status" value="1"/>
</dbReference>
<feature type="domain" description="Zn(2)-C6 fungal-type" evidence="5">
    <location>
        <begin position="31"/>
        <end position="60"/>
    </location>
</feature>
<dbReference type="InterPro" id="IPR001138">
    <property type="entry name" value="Zn2Cys6_DnaBD"/>
</dbReference>
<name>A0A4R8PLV0_9PEZI</name>
<keyword evidence="7" id="KW-1185">Reference proteome</keyword>
<feature type="region of interest" description="Disordered" evidence="4">
    <location>
        <begin position="384"/>
        <end position="408"/>
    </location>
</feature>
<dbReference type="EMBL" id="QAPG01010714">
    <property type="protein sequence ID" value="TDZ13301.1"/>
    <property type="molecule type" value="Genomic_DNA"/>
</dbReference>
<dbReference type="GO" id="GO:0005634">
    <property type="term" value="C:nucleus"/>
    <property type="evidence" value="ECO:0007669"/>
    <property type="project" value="UniProtKB-SubCell"/>
</dbReference>
<dbReference type="PROSITE" id="PS50048">
    <property type="entry name" value="ZN2_CY6_FUNGAL_2"/>
    <property type="match status" value="1"/>
</dbReference>
<dbReference type="InterPro" id="IPR050613">
    <property type="entry name" value="Sec_Metabolite_Reg"/>
</dbReference>
<dbReference type="Gene3D" id="4.10.240.10">
    <property type="entry name" value="Zn(2)-C6 fungal-type DNA-binding domain"/>
    <property type="match status" value="1"/>
</dbReference>
<dbReference type="CDD" id="cd00067">
    <property type="entry name" value="GAL4"/>
    <property type="match status" value="1"/>
</dbReference>